<feature type="compositionally biased region" description="Polar residues" evidence="1">
    <location>
        <begin position="109"/>
        <end position="118"/>
    </location>
</feature>
<dbReference type="PANTHER" id="PTHR42032">
    <property type="entry name" value="YALI0E30679P"/>
    <property type="match status" value="1"/>
</dbReference>
<feature type="region of interest" description="Disordered" evidence="1">
    <location>
        <begin position="203"/>
        <end position="254"/>
    </location>
</feature>
<comment type="caution">
    <text evidence="2">The sequence shown here is derived from an EMBL/GenBank/DDBJ whole genome shotgun (WGS) entry which is preliminary data.</text>
</comment>
<feature type="compositionally biased region" description="Acidic residues" evidence="1">
    <location>
        <begin position="203"/>
        <end position="218"/>
    </location>
</feature>
<feature type="compositionally biased region" description="Polar residues" evidence="1">
    <location>
        <begin position="59"/>
        <end position="78"/>
    </location>
</feature>
<evidence type="ECO:0000313" key="2">
    <source>
        <dbReference type="EMBL" id="KAK0996278.1"/>
    </source>
</evidence>
<protein>
    <submittedName>
        <fullName evidence="2">Uncharacterized protein</fullName>
    </submittedName>
</protein>
<accession>A0AAN6KPW8</accession>
<dbReference type="AlphaFoldDB" id="A0AAN6KPW8"/>
<reference evidence="2" key="1">
    <citation type="submission" date="2023-06" db="EMBL/GenBank/DDBJ databases">
        <title>Black Yeasts Isolated from many extreme environments.</title>
        <authorList>
            <person name="Coleine C."/>
            <person name="Stajich J.E."/>
            <person name="Selbmann L."/>
        </authorList>
    </citation>
    <scope>NUCLEOTIDE SEQUENCE</scope>
    <source>
        <strain evidence="2">CCFEE 5200</strain>
    </source>
</reference>
<dbReference type="Proteomes" id="UP001175353">
    <property type="component" value="Unassembled WGS sequence"/>
</dbReference>
<keyword evidence="3" id="KW-1185">Reference proteome</keyword>
<feature type="compositionally biased region" description="Basic residues" evidence="1">
    <location>
        <begin position="517"/>
        <end position="526"/>
    </location>
</feature>
<feature type="compositionally biased region" description="Basic and acidic residues" evidence="1">
    <location>
        <begin position="505"/>
        <end position="516"/>
    </location>
</feature>
<sequence length="526" mass="57983">MSWRDWPGGALSGVALARRTPIDDTVPLRTSYHQPDPTMADIEPTPPPRTMTTSSNTSAHPTNSARPRPSQRQSTMPSLATVPELPTRPPSSNRMPSPQSPDFLRRRSSILSDATNFTEDLIDPSARRRRQTPEDEEVTHWHSTPLAFALLPALGGILFKNGSAFTTDVLLLALAAVFMNWSIRIPWDWYYSAQRVRRDVEVDTDSASDELDGSDETAVDTASSAEDSPPRLPADGKDTTGVPKTGSRKREEAAANLRRQETLGLLSTFICPALAAYLLHIIRAQLSRPSTGLVSDYNLSIFLLAAELRPARQLGRLITNRTLHLQRLVNNADDVFSSSASENSTIHSLTTRLAALEAKLSDHALVPSTTALAQKTDVTDLSAEMRKRYEPRLEGLERAVRRYEKRSTTLAMLTEQRLNSLDSRLQDALSLAAVAAQHSQRRVGVFAYLLETASVVIALPMRFAWTVCVWPFVVLEDMYERVKALMLGPAAPSFAKGAGGKRRGAAKEGSADEKPRVKSAMRRVVR</sequence>
<organism evidence="2 3">
    <name type="scientific">Friedmanniomyces endolithicus</name>
    <dbReference type="NCBI Taxonomy" id="329885"/>
    <lineage>
        <taxon>Eukaryota</taxon>
        <taxon>Fungi</taxon>
        <taxon>Dikarya</taxon>
        <taxon>Ascomycota</taxon>
        <taxon>Pezizomycotina</taxon>
        <taxon>Dothideomycetes</taxon>
        <taxon>Dothideomycetidae</taxon>
        <taxon>Mycosphaerellales</taxon>
        <taxon>Teratosphaeriaceae</taxon>
        <taxon>Friedmanniomyces</taxon>
    </lineage>
</organism>
<evidence type="ECO:0000313" key="3">
    <source>
        <dbReference type="Proteomes" id="UP001175353"/>
    </source>
</evidence>
<proteinExistence type="predicted"/>
<dbReference type="EMBL" id="JAUJLE010000049">
    <property type="protein sequence ID" value="KAK0996278.1"/>
    <property type="molecule type" value="Genomic_DNA"/>
</dbReference>
<feature type="region of interest" description="Disordered" evidence="1">
    <location>
        <begin position="495"/>
        <end position="526"/>
    </location>
</feature>
<gene>
    <name evidence="2" type="ORF">LTR91_006977</name>
</gene>
<dbReference type="PANTHER" id="PTHR42032:SF1">
    <property type="entry name" value="YALI0E30679P"/>
    <property type="match status" value="1"/>
</dbReference>
<name>A0AAN6KPW8_9PEZI</name>
<feature type="region of interest" description="Disordered" evidence="1">
    <location>
        <begin position="25"/>
        <end position="140"/>
    </location>
</feature>
<evidence type="ECO:0000256" key="1">
    <source>
        <dbReference type="SAM" id="MobiDB-lite"/>
    </source>
</evidence>